<dbReference type="NCBIfam" id="TIGR01197">
    <property type="entry name" value="nramp"/>
    <property type="match status" value="1"/>
</dbReference>
<dbReference type="NCBIfam" id="NF037982">
    <property type="entry name" value="Nramp_1"/>
    <property type="match status" value="1"/>
</dbReference>
<feature type="compositionally biased region" description="Polar residues" evidence="7">
    <location>
        <begin position="535"/>
        <end position="546"/>
    </location>
</feature>
<organism evidence="9 10">
    <name type="scientific">Coccomyxa viridis</name>
    <dbReference type="NCBI Taxonomy" id="1274662"/>
    <lineage>
        <taxon>Eukaryota</taxon>
        <taxon>Viridiplantae</taxon>
        <taxon>Chlorophyta</taxon>
        <taxon>core chlorophytes</taxon>
        <taxon>Trebouxiophyceae</taxon>
        <taxon>Trebouxiophyceae incertae sedis</taxon>
        <taxon>Coccomyxaceae</taxon>
        <taxon>Coccomyxa</taxon>
    </lineage>
</organism>
<feature type="region of interest" description="Disordered" evidence="7">
    <location>
        <begin position="524"/>
        <end position="546"/>
    </location>
</feature>
<feature type="transmembrane region" description="Helical" evidence="8">
    <location>
        <begin position="451"/>
        <end position="469"/>
    </location>
</feature>
<evidence type="ECO:0000256" key="5">
    <source>
        <dbReference type="ARBA" id="ARBA00022989"/>
    </source>
</evidence>
<dbReference type="GO" id="GO:0005384">
    <property type="term" value="F:manganese ion transmembrane transporter activity"/>
    <property type="evidence" value="ECO:0007669"/>
    <property type="project" value="TreeGrafter"/>
</dbReference>
<evidence type="ECO:0000256" key="6">
    <source>
        <dbReference type="ARBA" id="ARBA00023136"/>
    </source>
</evidence>
<keyword evidence="3" id="KW-0813">Transport</keyword>
<evidence type="ECO:0000256" key="1">
    <source>
        <dbReference type="ARBA" id="ARBA00004141"/>
    </source>
</evidence>
<keyword evidence="6 8" id="KW-0472">Membrane</keyword>
<dbReference type="AlphaFoldDB" id="A0AAV1IJD5"/>
<evidence type="ECO:0000313" key="10">
    <source>
        <dbReference type="Proteomes" id="UP001314263"/>
    </source>
</evidence>
<dbReference type="Proteomes" id="UP001314263">
    <property type="component" value="Unassembled WGS sequence"/>
</dbReference>
<feature type="transmembrane region" description="Helical" evidence="8">
    <location>
        <begin position="342"/>
        <end position="361"/>
    </location>
</feature>
<protein>
    <submittedName>
        <fullName evidence="9">Uncharacterized protein</fullName>
    </submittedName>
</protein>
<proteinExistence type="inferred from homology"/>
<dbReference type="HAMAP" id="MF_00221">
    <property type="entry name" value="NRAMP"/>
    <property type="match status" value="1"/>
</dbReference>
<keyword evidence="4 8" id="KW-0812">Transmembrane</keyword>
<evidence type="ECO:0000313" key="9">
    <source>
        <dbReference type="EMBL" id="CAK0786787.1"/>
    </source>
</evidence>
<reference evidence="9 10" key="1">
    <citation type="submission" date="2023-10" db="EMBL/GenBank/DDBJ databases">
        <authorList>
            <person name="Maclean D."/>
            <person name="Macfadyen A."/>
        </authorList>
    </citation>
    <scope>NUCLEOTIDE SEQUENCE [LARGE SCALE GENOMIC DNA]</scope>
</reference>
<comment type="caution">
    <text evidence="9">The sequence shown here is derived from an EMBL/GenBank/DDBJ whole genome shotgun (WGS) entry which is preliminary data.</text>
</comment>
<comment type="subcellular location">
    <subcellularLocation>
        <location evidence="1">Membrane</location>
        <topology evidence="1">Multi-pass membrane protein</topology>
    </subcellularLocation>
</comment>
<evidence type="ECO:0000256" key="8">
    <source>
        <dbReference type="SAM" id="Phobius"/>
    </source>
</evidence>
<evidence type="ECO:0000256" key="4">
    <source>
        <dbReference type="ARBA" id="ARBA00022692"/>
    </source>
</evidence>
<feature type="transmembrane region" description="Helical" evidence="8">
    <location>
        <begin position="176"/>
        <end position="195"/>
    </location>
</feature>
<keyword evidence="5 8" id="KW-1133">Transmembrane helix</keyword>
<name>A0AAV1IJD5_9CHLO</name>
<dbReference type="InterPro" id="IPR001046">
    <property type="entry name" value="NRAMP_fam"/>
</dbReference>
<dbReference type="GO" id="GO:0005886">
    <property type="term" value="C:plasma membrane"/>
    <property type="evidence" value="ECO:0007669"/>
    <property type="project" value="TreeGrafter"/>
</dbReference>
<gene>
    <name evidence="9" type="ORF">CVIRNUC_010001</name>
</gene>
<feature type="transmembrane region" description="Helical" evidence="8">
    <location>
        <begin position="245"/>
        <end position="264"/>
    </location>
</feature>
<sequence>MGKWTMGMAPSAEPLPEDLIGRVDRDEFVDSRGDRRVLVSGSEDSGARDDYDGDTLPRGWFSWRKLWLFSGPGFLMSIAYLDPGNLESQLQAGAQAGYDLIWVLLWVIIMGYLMQILSVKLGVATGLNMAQQCRKVYPAVPRYVLWIMMEIAIIGSDIQEVVGSAIAISLLSYGTVPLWAGVIVTAVASFVLLLLERLGVRYLEALFAVLIGLMAVAFGVMYVLAGVPTAEVLEGLIVPRLPRPALQMAVAIVGAGIMPANFYLHSALVHSRKIDTSKDARKKEAIGYYRIESAIALFCALLINIFVVSVFARGFYGKGDVDIGLENAGAYLGDTFGPLMRVIWAVGLLAAGQSSTITGVYTGQFVMSGFLDMQISQWQRISITRSVALVPTLLVSLLYRQPGGTELDTLNEWLNVLQSMQIPFALLPLMMLTSSEAIMGRVFKNTLPTNTAAWLIAAAVLAINGFLLFDFVAKDLPTNAAARTGFLACVAVYLLLVIYFAIGPQRASAIKRRIDCWRGRAKDKRRAGTEPLLQDGSQEQPANGQV</sequence>
<evidence type="ECO:0000256" key="2">
    <source>
        <dbReference type="ARBA" id="ARBA00009965"/>
    </source>
</evidence>
<feature type="transmembrane region" description="Helical" evidence="8">
    <location>
        <begin position="66"/>
        <end position="81"/>
    </location>
</feature>
<dbReference type="PRINTS" id="PR00447">
    <property type="entry name" value="NATRESASSCMP"/>
</dbReference>
<comment type="similarity">
    <text evidence="2">Belongs to the NRAMP (TC 2.A.55) family.</text>
</comment>
<dbReference type="PANTHER" id="PTHR11706">
    <property type="entry name" value="SOLUTE CARRIER PROTEIN FAMILY 11 MEMBER"/>
    <property type="match status" value="1"/>
</dbReference>
<feature type="transmembrane region" description="Helical" evidence="8">
    <location>
        <begin position="202"/>
        <end position="225"/>
    </location>
</feature>
<evidence type="ECO:0000256" key="3">
    <source>
        <dbReference type="ARBA" id="ARBA00022448"/>
    </source>
</evidence>
<dbReference type="PANTHER" id="PTHR11706:SF33">
    <property type="entry name" value="NATURAL RESISTANCE-ASSOCIATED MACROPHAGE PROTEIN 2"/>
    <property type="match status" value="1"/>
</dbReference>
<dbReference type="GO" id="GO:0015086">
    <property type="term" value="F:cadmium ion transmembrane transporter activity"/>
    <property type="evidence" value="ECO:0007669"/>
    <property type="project" value="TreeGrafter"/>
</dbReference>
<feature type="transmembrane region" description="Helical" evidence="8">
    <location>
        <begin position="101"/>
        <end position="123"/>
    </location>
</feature>
<dbReference type="GO" id="GO:0034755">
    <property type="term" value="P:iron ion transmembrane transport"/>
    <property type="evidence" value="ECO:0007669"/>
    <property type="project" value="TreeGrafter"/>
</dbReference>
<feature type="transmembrane region" description="Helical" evidence="8">
    <location>
        <begin position="481"/>
        <end position="502"/>
    </location>
</feature>
<accession>A0AAV1IJD5</accession>
<feature type="transmembrane region" description="Helical" evidence="8">
    <location>
        <begin position="291"/>
        <end position="312"/>
    </location>
</feature>
<evidence type="ECO:0000256" key="7">
    <source>
        <dbReference type="SAM" id="MobiDB-lite"/>
    </source>
</evidence>
<keyword evidence="10" id="KW-1185">Reference proteome</keyword>
<dbReference type="Pfam" id="PF01566">
    <property type="entry name" value="Nramp"/>
    <property type="match status" value="1"/>
</dbReference>
<feature type="transmembrane region" description="Helical" evidence="8">
    <location>
        <begin position="143"/>
        <end position="170"/>
    </location>
</feature>
<dbReference type="EMBL" id="CAUYUE010000015">
    <property type="protein sequence ID" value="CAK0786787.1"/>
    <property type="molecule type" value="Genomic_DNA"/>
</dbReference>